<sequence length="281" mass="29722">MANLFGEDDLDANGGLAPAPPPRNRTFLFLAIFLVFLIAVGLVVIIIAAIDAGNRNRELQQTRVAIEQTNEAVFDALTRTTIAQTWTRTPTPTSTPTNTPTNTNTPSPTPTPTVDVEATEVEGTRIALLTQTFEVSALEITQTAEAFRTLFAQQTENAALLLTLTAQALPVTPTPSPTLEMVIGTPIFVTPTPIGLLVTISPSPTFGLVELGTPISPLQLVTIAPEGVVTPSPTPRVLPEGGFFDDIGLGGNSPNSLPAIGLLALGLLAIIFVARRLRMRD</sequence>
<comment type="caution">
    <text evidence="3">The sequence shown here is derived from an EMBL/GenBank/DDBJ whole genome shotgun (WGS) entry which is preliminary data.</text>
</comment>
<feature type="region of interest" description="Disordered" evidence="1">
    <location>
        <begin position="84"/>
        <end position="113"/>
    </location>
</feature>
<evidence type="ECO:0000256" key="2">
    <source>
        <dbReference type="SAM" id="Phobius"/>
    </source>
</evidence>
<keyword evidence="2" id="KW-1133">Transmembrane helix</keyword>
<feature type="transmembrane region" description="Helical" evidence="2">
    <location>
        <begin position="27"/>
        <end position="50"/>
    </location>
</feature>
<evidence type="ECO:0000256" key="1">
    <source>
        <dbReference type="SAM" id="MobiDB-lite"/>
    </source>
</evidence>
<feature type="transmembrane region" description="Helical" evidence="2">
    <location>
        <begin position="256"/>
        <end position="274"/>
    </location>
</feature>
<protein>
    <recommendedName>
        <fullName evidence="5">Gram-positive cocci surface proteins LPxTG domain-containing protein</fullName>
    </recommendedName>
</protein>
<evidence type="ECO:0000313" key="3">
    <source>
        <dbReference type="EMBL" id="PJF30580.1"/>
    </source>
</evidence>
<name>A0A2M8NZ58_9CHLR</name>
<dbReference type="AlphaFoldDB" id="A0A2M8NZ58"/>
<proteinExistence type="predicted"/>
<keyword evidence="2" id="KW-0812">Transmembrane</keyword>
<dbReference type="Proteomes" id="UP000228921">
    <property type="component" value="Unassembled WGS sequence"/>
</dbReference>
<keyword evidence="2" id="KW-0472">Membrane</keyword>
<evidence type="ECO:0000313" key="4">
    <source>
        <dbReference type="Proteomes" id="UP000228921"/>
    </source>
</evidence>
<feature type="compositionally biased region" description="Low complexity" evidence="1">
    <location>
        <begin position="84"/>
        <end position="106"/>
    </location>
</feature>
<evidence type="ECO:0008006" key="5">
    <source>
        <dbReference type="Google" id="ProtNLM"/>
    </source>
</evidence>
<gene>
    <name evidence="3" type="ORF">CUN51_07160</name>
</gene>
<organism evidence="3 4">
    <name type="scientific">Candidatus Thermofonsia Clade 1 bacterium</name>
    <dbReference type="NCBI Taxonomy" id="2364210"/>
    <lineage>
        <taxon>Bacteria</taxon>
        <taxon>Bacillati</taxon>
        <taxon>Chloroflexota</taxon>
        <taxon>Candidatus Thermofontia</taxon>
        <taxon>Candidatus Thermofonsia Clade 1</taxon>
    </lineage>
</organism>
<reference evidence="3 4" key="1">
    <citation type="submission" date="2017-11" db="EMBL/GenBank/DDBJ databases">
        <title>Evolution of Phototrophy in the Chloroflexi Phylum Driven by Horizontal Gene Transfer.</title>
        <authorList>
            <person name="Ward L.M."/>
            <person name="Hemp J."/>
            <person name="Shih P.M."/>
            <person name="Mcglynn S.E."/>
            <person name="Fischer W."/>
        </authorList>
    </citation>
    <scope>NUCLEOTIDE SEQUENCE [LARGE SCALE GENOMIC DNA]</scope>
    <source>
        <strain evidence="3">CP2_2F</strain>
    </source>
</reference>
<dbReference type="EMBL" id="PGTK01000008">
    <property type="protein sequence ID" value="PJF30580.1"/>
    <property type="molecule type" value="Genomic_DNA"/>
</dbReference>
<accession>A0A2M8NZ58</accession>